<sequence>MCIRSTFLSSISVVDKVFSDEDGDWRQEAINGGSLKLVGLDTGSNGWASPPSDLFSLRGRNYFTKKQKCPSGPWLLHLAGIDWLRSTSKLDHALSRADNRVMHALRKSQCEGSNNAKKSFVLAVNLQIPSRDHHSVVFYGVDEFVDDHMRFPED</sequence>
<organism evidence="1 2">
    <name type="scientific">Cichorium intybus</name>
    <name type="common">Chicory</name>
    <dbReference type="NCBI Taxonomy" id="13427"/>
    <lineage>
        <taxon>Eukaryota</taxon>
        <taxon>Viridiplantae</taxon>
        <taxon>Streptophyta</taxon>
        <taxon>Embryophyta</taxon>
        <taxon>Tracheophyta</taxon>
        <taxon>Spermatophyta</taxon>
        <taxon>Magnoliopsida</taxon>
        <taxon>eudicotyledons</taxon>
        <taxon>Gunneridae</taxon>
        <taxon>Pentapetalae</taxon>
        <taxon>asterids</taxon>
        <taxon>campanulids</taxon>
        <taxon>Asterales</taxon>
        <taxon>Asteraceae</taxon>
        <taxon>Cichorioideae</taxon>
        <taxon>Cichorieae</taxon>
        <taxon>Cichoriinae</taxon>
        <taxon>Cichorium</taxon>
    </lineage>
</organism>
<name>A0ACB8Z1E0_CICIN</name>
<protein>
    <submittedName>
        <fullName evidence="1">Uncharacterized protein</fullName>
    </submittedName>
</protein>
<proteinExistence type="predicted"/>
<keyword evidence="2" id="KW-1185">Reference proteome</keyword>
<gene>
    <name evidence="1" type="ORF">L2E82_49731</name>
</gene>
<accession>A0ACB8Z1E0</accession>
<reference evidence="1 2" key="2">
    <citation type="journal article" date="2022" name="Mol. Ecol. Resour.">
        <title>The genomes of chicory, endive, great burdock and yacon provide insights into Asteraceae paleo-polyploidization history and plant inulin production.</title>
        <authorList>
            <person name="Fan W."/>
            <person name="Wang S."/>
            <person name="Wang H."/>
            <person name="Wang A."/>
            <person name="Jiang F."/>
            <person name="Liu H."/>
            <person name="Zhao H."/>
            <person name="Xu D."/>
            <person name="Zhang Y."/>
        </authorList>
    </citation>
    <scope>NUCLEOTIDE SEQUENCE [LARGE SCALE GENOMIC DNA]</scope>
    <source>
        <strain evidence="2">cv. Punajuju</strain>
        <tissue evidence="1">Leaves</tissue>
    </source>
</reference>
<dbReference type="Proteomes" id="UP001055811">
    <property type="component" value="Linkage Group LG09"/>
</dbReference>
<evidence type="ECO:0000313" key="1">
    <source>
        <dbReference type="EMBL" id="KAI3691377.1"/>
    </source>
</evidence>
<reference evidence="2" key="1">
    <citation type="journal article" date="2022" name="Mol. Ecol. Resour.">
        <title>The genomes of chicory, endive, great burdock and yacon provide insights into Asteraceae palaeo-polyploidization history and plant inulin production.</title>
        <authorList>
            <person name="Fan W."/>
            <person name="Wang S."/>
            <person name="Wang H."/>
            <person name="Wang A."/>
            <person name="Jiang F."/>
            <person name="Liu H."/>
            <person name="Zhao H."/>
            <person name="Xu D."/>
            <person name="Zhang Y."/>
        </authorList>
    </citation>
    <scope>NUCLEOTIDE SEQUENCE [LARGE SCALE GENOMIC DNA]</scope>
    <source>
        <strain evidence="2">cv. Punajuju</strain>
    </source>
</reference>
<comment type="caution">
    <text evidence="1">The sequence shown here is derived from an EMBL/GenBank/DDBJ whole genome shotgun (WGS) entry which is preliminary data.</text>
</comment>
<dbReference type="EMBL" id="CM042017">
    <property type="protein sequence ID" value="KAI3691377.1"/>
    <property type="molecule type" value="Genomic_DNA"/>
</dbReference>
<evidence type="ECO:0000313" key="2">
    <source>
        <dbReference type="Proteomes" id="UP001055811"/>
    </source>
</evidence>